<evidence type="ECO:0000313" key="4">
    <source>
        <dbReference type="EMBL" id="CAB4135390.1"/>
    </source>
</evidence>
<keyword evidence="2" id="KW-0946">Virion</keyword>
<proteinExistence type="predicted"/>
<comment type="subcellular location">
    <subcellularLocation>
        <location evidence="1">Virion</location>
    </subcellularLocation>
</comment>
<dbReference type="PROSITE" id="PS51688">
    <property type="entry name" value="ICA"/>
    <property type="match status" value="1"/>
</dbReference>
<evidence type="ECO:0000259" key="3">
    <source>
        <dbReference type="PROSITE" id="PS51688"/>
    </source>
</evidence>
<reference evidence="4" key="1">
    <citation type="submission" date="2020-04" db="EMBL/GenBank/DDBJ databases">
        <authorList>
            <person name="Chiriac C."/>
            <person name="Salcher M."/>
            <person name="Ghai R."/>
            <person name="Kavagutti S V."/>
        </authorList>
    </citation>
    <scope>NUCLEOTIDE SEQUENCE</scope>
</reference>
<evidence type="ECO:0000256" key="2">
    <source>
        <dbReference type="ARBA" id="ARBA00022732"/>
    </source>
</evidence>
<name>A0A6J5LQV4_9CAUD</name>
<dbReference type="InterPro" id="IPR030392">
    <property type="entry name" value="S74_ICA"/>
</dbReference>
<accession>A0A6J5LQV4</accession>
<dbReference type="GO" id="GO:0098015">
    <property type="term" value="C:virus tail"/>
    <property type="evidence" value="ECO:0007669"/>
    <property type="project" value="UniProtKB-KW"/>
</dbReference>
<dbReference type="Pfam" id="PF13884">
    <property type="entry name" value="Peptidase_S74"/>
    <property type="match status" value="1"/>
</dbReference>
<sequence>MTTIVTRSGKGSPLTNTEVDTNFTNLNSAKLEVAVTSAVAGTGISVSGATGAVTFANTGVTSIVAGTGISISGSTGAVTVTNTVTGATITDDTTTATAYYPLFSTAISGSLSAVNVSSTKYTYTPSTGTLSATVMTASSDERLKTNWKSLPDNFVSQLANVKSGIFDRTDFSITDVGVGAQSLQALLPHAVVTGADGYLSVNYGGAALVAAIELAKQVQELCAEIAILKAKIGK</sequence>
<evidence type="ECO:0000256" key="1">
    <source>
        <dbReference type="ARBA" id="ARBA00004328"/>
    </source>
</evidence>
<feature type="domain" description="Peptidase S74" evidence="3">
    <location>
        <begin position="139"/>
        <end position="232"/>
    </location>
</feature>
<dbReference type="EMBL" id="LR796300">
    <property type="protein sequence ID" value="CAB4135390.1"/>
    <property type="molecule type" value="Genomic_DNA"/>
</dbReference>
<protein>
    <recommendedName>
        <fullName evidence="3">Peptidase S74 domain-containing protein</fullName>
    </recommendedName>
</protein>
<organism evidence="4">
    <name type="scientific">uncultured Caudovirales phage</name>
    <dbReference type="NCBI Taxonomy" id="2100421"/>
    <lineage>
        <taxon>Viruses</taxon>
        <taxon>Duplodnaviria</taxon>
        <taxon>Heunggongvirae</taxon>
        <taxon>Uroviricota</taxon>
        <taxon>Caudoviricetes</taxon>
        <taxon>Peduoviridae</taxon>
        <taxon>Maltschvirus</taxon>
        <taxon>Maltschvirus maltsch</taxon>
    </lineage>
</organism>
<keyword evidence="2" id="KW-1227">Viral tail protein</keyword>
<gene>
    <name evidence="4" type="ORF">UFOVP285_13</name>
</gene>